<dbReference type="Proteomes" id="UP001342826">
    <property type="component" value="Unassembled WGS sequence"/>
</dbReference>
<gene>
    <name evidence="2" type="ORF">P9271_14875</name>
</gene>
<keyword evidence="3" id="KW-1185">Reference proteome</keyword>
<sequence>MKSKICIVILFFTLVWSSFSFFLSSPVSASTSFLMNPKKIYVYNVYDEKNKNNKKQITASFVERSKEEDLWHFKENHLLSHKLFLQDKEGLRESDPFYAGLWQQMIKFPLREGKEWAVNDDERKFKLVSLKTTVETPAGTFSNCIKVTSRAGAVYYYAPGAGIVKQRTHLGKIIELTKVKDAHYGRVLIKQDGIKLYDPKGKVHRSLKKGEGLKVFKETADSFDVGGGYYVKKSKGTLFYTGFIYSILEGINMYSPNGKLHKKIADGKTLRVYSFKDGKYQVGGGYYVPMGPYIQYDR</sequence>
<evidence type="ECO:0000313" key="3">
    <source>
        <dbReference type="Proteomes" id="UP001342826"/>
    </source>
</evidence>
<accession>A0ABU6NZQ5</accession>
<dbReference type="EMBL" id="JARTFS010000012">
    <property type="protein sequence ID" value="MED4402599.1"/>
    <property type="molecule type" value="Genomic_DNA"/>
</dbReference>
<reference evidence="2 3" key="1">
    <citation type="submission" date="2023-03" db="EMBL/GenBank/DDBJ databases">
        <title>Bacillus Genome Sequencing.</title>
        <authorList>
            <person name="Dunlap C."/>
        </authorList>
    </citation>
    <scope>NUCLEOTIDE SEQUENCE [LARGE SCALE GENOMIC DNA]</scope>
    <source>
        <strain evidence="2 3">NRS-1717</strain>
    </source>
</reference>
<evidence type="ECO:0000313" key="2">
    <source>
        <dbReference type="EMBL" id="MED4402599.1"/>
    </source>
</evidence>
<comment type="caution">
    <text evidence="2">The sequence shown here is derived from an EMBL/GenBank/DDBJ whole genome shotgun (WGS) entry which is preliminary data.</text>
</comment>
<feature type="chain" id="PRO_5046472984" description="WG repeat-containing protein" evidence="1">
    <location>
        <begin position="30"/>
        <end position="298"/>
    </location>
</feature>
<dbReference type="Gene3D" id="2.40.360.20">
    <property type="match status" value="1"/>
</dbReference>
<keyword evidence="1" id="KW-0732">Signal</keyword>
<evidence type="ECO:0000256" key="1">
    <source>
        <dbReference type="SAM" id="SignalP"/>
    </source>
</evidence>
<protein>
    <recommendedName>
        <fullName evidence="4">WG repeat-containing protein</fullName>
    </recommendedName>
</protein>
<name>A0ABU6NZQ5_9BACI</name>
<feature type="signal peptide" evidence="1">
    <location>
        <begin position="1"/>
        <end position="29"/>
    </location>
</feature>
<dbReference type="RefSeq" id="WP_328015467.1">
    <property type="nucleotide sequence ID" value="NZ_JARTFS010000012.1"/>
</dbReference>
<proteinExistence type="predicted"/>
<organism evidence="2 3">
    <name type="scientific">Metabacillus fastidiosus</name>
    <dbReference type="NCBI Taxonomy" id="1458"/>
    <lineage>
        <taxon>Bacteria</taxon>
        <taxon>Bacillati</taxon>
        <taxon>Bacillota</taxon>
        <taxon>Bacilli</taxon>
        <taxon>Bacillales</taxon>
        <taxon>Bacillaceae</taxon>
        <taxon>Metabacillus</taxon>
    </lineage>
</organism>
<evidence type="ECO:0008006" key="4">
    <source>
        <dbReference type="Google" id="ProtNLM"/>
    </source>
</evidence>